<evidence type="ECO:0000313" key="1">
    <source>
        <dbReference type="EMBL" id="SIQ01480.1"/>
    </source>
</evidence>
<dbReference type="Gene3D" id="3.40.50.2000">
    <property type="entry name" value="Glycogen Phosphorylase B"/>
    <property type="match status" value="1"/>
</dbReference>
<reference evidence="1 2" key="1">
    <citation type="submission" date="2017-01" db="EMBL/GenBank/DDBJ databases">
        <authorList>
            <person name="Mah S.A."/>
            <person name="Swanson W.J."/>
            <person name="Moy G.W."/>
            <person name="Vacquier V.D."/>
        </authorList>
    </citation>
    <scope>NUCLEOTIDE SEQUENCE [LARGE SCALE GENOMIC DNA]</scope>
    <source>
        <strain evidence="1 2">ASpG1</strain>
    </source>
</reference>
<keyword evidence="1" id="KW-0489">Methyltransferase</keyword>
<dbReference type="Gene3D" id="3.40.50.150">
    <property type="entry name" value="Vaccinia Virus protein VP39"/>
    <property type="match status" value="1"/>
</dbReference>
<dbReference type="GO" id="GO:0008168">
    <property type="term" value="F:methyltransferase activity"/>
    <property type="evidence" value="ECO:0007669"/>
    <property type="project" value="UniProtKB-KW"/>
</dbReference>
<sequence length="590" mass="67023">MPRQILVVVEHRRGHGTGHLRRCAALSAHLEGDIFWLLPQNKGDGWYTRQEVCEILAPAGSPRWVEHPRGTYDLVLVDCRSFSGEDLKTLPPGAVVIGLDAPPPLRRYASFLVDSLPAPPGALPANITDPGFLPLPERLRQDWPRDISRILVVFGGEPRDDQVRRVAARALIACRQSGRQDVVVEAILGEPAPMREIPQQMRSGEGSFSGVREIPLCQNLAETLADYDLVITHFGLLAWEALWARVPVVTVNPSRYHRSLSRRAGITTARSLGDLARLIKREYPRILQSSRAVRPREKRSLPEFLNALVLPERVTSPSESSREGPRQPALQRFSDRTFFRNLPDGLVFLQNFVPQQIDYSRDYFFSEYQAQYGRTYLEDFDAIARMGDRRIADILGRCRFSWKAPKLLDIGCAFGPFLVAASRAGCRVLGFEINREAVRHIRDELGLEAHQGDLMHLEEVAPQGPFDIVTLWYVIEHIQDLDLFLQKVHTLLRPGGILAFSTPHGRGISARRDRRAFLSNSPRDHYSVWDISSARRVLKKYGFSLRALRVTGHHPERFSPRLSRRWYPFLSRVSRIARLGDTFEVIAERL</sequence>
<proteinExistence type="predicted"/>
<dbReference type="PANTHER" id="PTHR43861">
    <property type="entry name" value="TRANS-ACONITATE 2-METHYLTRANSFERASE-RELATED"/>
    <property type="match status" value="1"/>
</dbReference>
<dbReference type="AlphaFoldDB" id="A0A1N6PAS9"/>
<evidence type="ECO:0000313" key="2">
    <source>
        <dbReference type="Proteomes" id="UP000186400"/>
    </source>
</evidence>
<dbReference type="Proteomes" id="UP000186400">
    <property type="component" value="Unassembled WGS sequence"/>
</dbReference>
<dbReference type="SUPFAM" id="SSF53756">
    <property type="entry name" value="UDP-Glycosyltransferase/glycogen phosphorylase"/>
    <property type="match status" value="1"/>
</dbReference>
<dbReference type="CDD" id="cd02440">
    <property type="entry name" value="AdoMet_MTases"/>
    <property type="match status" value="1"/>
</dbReference>
<keyword evidence="2" id="KW-1185">Reference proteome</keyword>
<keyword evidence="1" id="KW-0808">Transferase</keyword>
<dbReference type="OrthoDB" id="338505at2"/>
<dbReference type="EMBL" id="FTMS01000002">
    <property type="protein sequence ID" value="SIQ01480.1"/>
    <property type="molecule type" value="Genomic_DNA"/>
</dbReference>
<dbReference type="STRING" id="159291.SAMN05920897_102216"/>
<gene>
    <name evidence="1" type="ORF">SAMN05920897_102216</name>
</gene>
<protein>
    <submittedName>
        <fullName evidence="1">Methyltransferase domain-containing protein</fullName>
    </submittedName>
</protein>
<dbReference type="RefSeq" id="WP_076487750.1">
    <property type="nucleotide sequence ID" value="NZ_FTMS01000002.1"/>
</dbReference>
<organism evidence="1 2">
    <name type="scientific">Alkalispirochaeta americana</name>
    <dbReference type="NCBI Taxonomy" id="159291"/>
    <lineage>
        <taxon>Bacteria</taxon>
        <taxon>Pseudomonadati</taxon>
        <taxon>Spirochaetota</taxon>
        <taxon>Spirochaetia</taxon>
        <taxon>Spirochaetales</taxon>
        <taxon>Spirochaetaceae</taxon>
        <taxon>Alkalispirochaeta</taxon>
    </lineage>
</organism>
<dbReference type="SUPFAM" id="SSF53335">
    <property type="entry name" value="S-adenosyl-L-methionine-dependent methyltransferases"/>
    <property type="match status" value="1"/>
</dbReference>
<name>A0A1N6PAS9_9SPIO</name>
<dbReference type="GO" id="GO:0032259">
    <property type="term" value="P:methylation"/>
    <property type="evidence" value="ECO:0007669"/>
    <property type="project" value="UniProtKB-KW"/>
</dbReference>
<accession>A0A1N6PAS9</accession>
<dbReference type="Pfam" id="PF13489">
    <property type="entry name" value="Methyltransf_23"/>
    <property type="match status" value="1"/>
</dbReference>
<dbReference type="InterPro" id="IPR029063">
    <property type="entry name" value="SAM-dependent_MTases_sf"/>
</dbReference>